<dbReference type="GO" id="GO:0015074">
    <property type="term" value="P:DNA integration"/>
    <property type="evidence" value="ECO:0007669"/>
    <property type="project" value="InterPro"/>
</dbReference>
<dbReference type="InterPro" id="IPR050951">
    <property type="entry name" value="Retrovirus_Pol_polyprotein"/>
</dbReference>
<comment type="caution">
    <text evidence="5">The sequence shown here is derived from an EMBL/GenBank/DDBJ whole genome shotgun (WGS) entry which is preliminary data.</text>
</comment>
<gene>
    <name evidence="5" type="ORF">FOL47_008225</name>
</gene>
<sequence length="2021" mass="223025">MSPLSESSFTSGLENAPAPAQASALAVLRSSADTAGFRTPANDVIDVVLTTLRFSTATEFRTLRKEWNSPTIATLAKTVREWIVNPEDGNPINLAKAARGSDFHNQLVLSLTTMECEYEFSVPVITGIILVWLTLDDNSLGRRLRVRNAVQEWMRSKPQTSSSSNEVRSGTTPDTLSDELADPDFSKSPGYQQLTGDNWTLSWASLLQSVLSGILSAEDNAVDLPSLKDRWAKVSQGSSDIIHYLDAEASAYRSYCSALTSCGLSLPTDFDRVTNLVTNATPLVQEHISQWIRKESLLVHKISYVDIRDKLVDIHKKLSLRLPWETDPGSVPCSSAAPKVIYNSTNSSDASGRRNRRSKNRSSKSSNSSKDSKPGNPSPEPNPTRSTPCKFCSKRGHSEADCWYNPSNTSAAPLATSSGTTTPQPSSTSTGQDFQPVQPHPARPGVAQGKGKGKGKGGGKSSQHVATGTASTSNGKPSNGPQPTPAQSTSSSSSSNDDKSRPVTRSITGKLPAPSAHASTFALSYTAPCLTTVAPALPSFVSFCPLLGAKAILHEAIIDTASFYTLAGRDVLNIDGVNLIHGASAPSVSCFNGQSVQLHHKVNLPISVSSIDGGKSSFNIEAYICDTPMLRPGQLLFGLQSLAQMGATIDIGNSLLVLGDSGRRVSLSTASHSATACPLLRLPSPTSPTATLPDIMSSFEMPVANFQMDDHHPLIRPPRWTVDPSRRSALEGLLQEMISDGVIEPLAEADFHVTHVSRAFPVRKRSDAFRLVVDFRAVNRRVRTHDDDLSRYTDSVTAFLQSISASARFYATVDVSSAFHQISISRAAQLCCGLTDGAGNFFRFLRLPQGLRCSPAWWCYCIQYALSFFLGCDISQLPGKGYAVYMDDILVYGPDLRTCQERYDILLRLLHHLQLPVNSAKSQPPSSSVNICGMTLESGTWRMTSEHFNEVMALRENLPGTPAALRSALGVLQYNRILWTTDRPENSLSVLCAPFYELLAHYDSLGQGRSKRVKIRWDSDLPSRWSDIFTHGEERHLAIYRLGEPSDPDLVFVITTDASENGAAGCLFRVKRPPSPSDLTHEYLDNNAEVLDSWSERFTGSSLRWPIYDREAYAIVRSLERYKGVICGSLPPVRAGPPKPIELFDFAVLSDNSTAIQHWRDQAFPADGIRGRRWLSWADRIGPVYDYNVLWKHIAGSTNHLADMLSRTVDHLVPMSPTEHVFALSATAPEVASDDLIQDVLSNDEFIARVLELQHSDVDTEYCGVKLSAVHNYLLSQDTGNASQEDLAGEESSTSTTCFALVPQPQSEFDTVESLVRTNRFIISDSRLLYFRVPDKNDPSEFHLALYLPAGGDFRDFINLTYIPVDDASAASTNCAGNPPPPGLLSLRSFVCWLVHDVPVHIGRAKTYNDLRKYCWFPSISKFIKQYCKRCPDCAPVQLPSHVPTPPVARAVPSHRFSYLAIDHFDPRRPPVDGFTHVLTITDYATSYTVFSLVKDCSSVEAARAIYFDWISTFGWPLSIASDNATCFTSKIWKALGSLCGIKLPHSPVYHPQSNIAERRNRDLRRILDKFPDDRWDLLCKVAQQSLNFYTVSTDSPTPAQLTLGATDIRATPLGLFIPDPLRGGMATTSSDADVDQYNDLKKMVSTVTKRIDDWLTERVTSRTDERQRAVDIRAISAGLAAEVPSLQADQKVYWKRPDLNTLPATVVRCINKESGTYVISLDDSGSSTTIVTGDQLVPYSGVDYREPVLRTLSHISLNNISVGDIICCLCEDDPTRFYFAKYICPSAGMSLTTVQPLELQGSTLFSAGNVVSIDIKQINSEVQPFKLTRANRMPKADFVGGIEIGTCLGDLFSVNWMEDEDRHAQTRNGETLQAQYELIRKETNKSHVMQYGDRGFTQDPVDDFMGTSDGRGMRILGDNPSGRSKVIVESILGEFFGRRVHRQNPTEELQQEVMAERDRLREIKRTSSVPAPMIPIHIEYKKLKKEEGKPSNYARQLEVARRLLEVVQERVSEIYDFRHD</sequence>
<dbReference type="PANTHER" id="PTHR37984">
    <property type="entry name" value="PROTEIN CBG26694"/>
    <property type="match status" value="1"/>
</dbReference>
<organism evidence="5 6">
    <name type="scientific">Perkinsus chesapeaki</name>
    <name type="common">Clam parasite</name>
    <name type="synonym">Perkinsus andrewsi</name>
    <dbReference type="NCBI Taxonomy" id="330153"/>
    <lineage>
        <taxon>Eukaryota</taxon>
        <taxon>Sar</taxon>
        <taxon>Alveolata</taxon>
        <taxon>Perkinsozoa</taxon>
        <taxon>Perkinsea</taxon>
        <taxon>Perkinsida</taxon>
        <taxon>Perkinsidae</taxon>
        <taxon>Perkinsus</taxon>
    </lineage>
</organism>
<feature type="region of interest" description="Disordered" evidence="2">
    <location>
        <begin position="327"/>
        <end position="388"/>
    </location>
</feature>
<dbReference type="Proteomes" id="UP000591131">
    <property type="component" value="Unassembled WGS sequence"/>
</dbReference>
<dbReference type="PROSITE" id="PS50878">
    <property type="entry name" value="RT_POL"/>
    <property type="match status" value="1"/>
</dbReference>
<dbReference type="Gene3D" id="3.30.420.10">
    <property type="entry name" value="Ribonuclease H-like superfamily/Ribonuclease H"/>
    <property type="match status" value="1"/>
</dbReference>
<dbReference type="Pfam" id="PF01650">
    <property type="entry name" value="Peptidase_C13"/>
    <property type="match status" value="1"/>
</dbReference>
<dbReference type="InterPro" id="IPR043128">
    <property type="entry name" value="Rev_trsase/Diguanyl_cyclase"/>
</dbReference>
<dbReference type="InterPro" id="IPR001584">
    <property type="entry name" value="Integrase_cat-core"/>
</dbReference>
<dbReference type="OrthoDB" id="425619at2759"/>
<comment type="similarity">
    <text evidence="1">Belongs to the peptidase C13 family.</text>
</comment>
<proteinExistence type="inferred from homology"/>
<dbReference type="InterPro" id="IPR036397">
    <property type="entry name" value="RNaseH_sf"/>
</dbReference>
<dbReference type="InterPro" id="IPR043502">
    <property type="entry name" value="DNA/RNA_pol_sf"/>
</dbReference>
<dbReference type="InterPro" id="IPR041588">
    <property type="entry name" value="Integrase_H2C2"/>
</dbReference>
<keyword evidence="6" id="KW-1185">Reference proteome</keyword>
<dbReference type="Gene3D" id="1.10.340.70">
    <property type="match status" value="1"/>
</dbReference>
<reference evidence="5 6" key="1">
    <citation type="submission" date="2020-04" db="EMBL/GenBank/DDBJ databases">
        <title>Perkinsus chesapeaki whole genome sequence.</title>
        <authorList>
            <person name="Bogema D.R."/>
        </authorList>
    </citation>
    <scope>NUCLEOTIDE SEQUENCE [LARGE SCALE GENOMIC DNA]</scope>
    <source>
        <strain evidence="5">ATCC PRA-425</strain>
    </source>
</reference>
<feature type="compositionally biased region" description="Polar residues" evidence="2">
    <location>
        <begin position="461"/>
        <end position="487"/>
    </location>
</feature>
<dbReference type="Gene3D" id="3.10.10.10">
    <property type="entry name" value="HIV Type 1 Reverse Transcriptase, subunit A, domain 1"/>
    <property type="match status" value="1"/>
</dbReference>
<feature type="domain" description="Integrase catalytic" evidence="4">
    <location>
        <begin position="1449"/>
        <end position="1621"/>
    </location>
</feature>
<evidence type="ECO:0000313" key="5">
    <source>
        <dbReference type="EMBL" id="KAF4657964.1"/>
    </source>
</evidence>
<dbReference type="GO" id="GO:0008233">
    <property type="term" value="F:peptidase activity"/>
    <property type="evidence" value="ECO:0007669"/>
    <property type="project" value="InterPro"/>
</dbReference>
<dbReference type="Gene3D" id="3.30.70.270">
    <property type="match status" value="1"/>
</dbReference>
<evidence type="ECO:0000256" key="1">
    <source>
        <dbReference type="ARBA" id="ARBA00009941"/>
    </source>
</evidence>
<evidence type="ECO:0000259" key="4">
    <source>
        <dbReference type="PROSITE" id="PS50994"/>
    </source>
</evidence>
<feature type="compositionally biased region" description="Low complexity" evidence="2">
    <location>
        <begin position="416"/>
        <end position="432"/>
    </location>
</feature>
<protein>
    <submittedName>
        <fullName evidence="5">Uncharacterized protein</fullName>
    </submittedName>
</protein>
<feature type="compositionally biased region" description="Basic residues" evidence="2">
    <location>
        <begin position="353"/>
        <end position="362"/>
    </location>
</feature>
<dbReference type="InterPro" id="IPR012337">
    <property type="entry name" value="RNaseH-like_sf"/>
</dbReference>
<dbReference type="PANTHER" id="PTHR37984:SF5">
    <property type="entry name" value="PROTEIN NYNRIN-LIKE"/>
    <property type="match status" value="1"/>
</dbReference>
<feature type="region of interest" description="Disordered" evidence="2">
    <location>
        <begin position="412"/>
        <end position="512"/>
    </location>
</feature>
<dbReference type="Pfam" id="PF17921">
    <property type="entry name" value="Integrase_H2C2"/>
    <property type="match status" value="1"/>
</dbReference>
<dbReference type="Pfam" id="PF00078">
    <property type="entry name" value="RVT_1"/>
    <property type="match status" value="1"/>
</dbReference>
<dbReference type="GO" id="GO:0003676">
    <property type="term" value="F:nucleic acid binding"/>
    <property type="evidence" value="ECO:0007669"/>
    <property type="project" value="InterPro"/>
</dbReference>
<dbReference type="GO" id="GO:0006508">
    <property type="term" value="P:proteolysis"/>
    <property type="evidence" value="ECO:0007669"/>
    <property type="project" value="InterPro"/>
</dbReference>
<dbReference type="PROSITE" id="PS50994">
    <property type="entry name" value="INTEGRASE"/>
    <property type="match status" value="1"/>
</dbReference>
<dbReference type="EMBL" id="JAAPAO010000515">
    <property type="protein sequence ID" value="KAF4657964.1"/>
    <property type="molecule type" value="Genomic_DNA"/>
</dbReference>
<evidence type="ECO:0000256" key="2">
    <source>
        <dbReference type="SAM" id="MobiDB-lite"/>
    </source>
</evidence>
<feature type="compositionally biased region" description="Polar residues" evidence="2">
    <location>
        <begin position="157"/>
        <end position="175"/>
    </location>
</feature>
<name>A0A7J6LFC3_PERCH</name>
<evidence type="ECO:0000313" key="6">
    <source>
        <dbReference type="Proteomes" id="UP000591131"/>
    </source>
</evidence>
<dbReference type="SUPFAM" id="SSF53098">
    <property type="entry name" value="Ribonuclease H-like"/>
    <property type="match status" value="1"/>
</dbReference>
<dbReference type="Gene3D" id="3.40.50.1460">
    <property type="match status" value="1"/>
</dbReference>
<evidence type="ECO:0000259" key="3">
    <source>
        <dbReference type="PROSITE" id="PS50878"/>
    </source>
</evidence>
<dbReference type="InterPro" id="IPR000477">
    <property type="entry name" value="RT_dom"/>
</dbReference>
<dbReference type="SUPFAM" id="SSF56672">
    <property type="entry name" value="DNA/RNA polymerases"/>
    <property type="match status" value="1"/>
</dbReference>
<accession>A0A7J6LFC3</accession>
<feature type="region of interest" description="Disordered" evidence="2">
    <location>
        <begin position="155"/>
        <end position="184"/>
    </location>
</feature>
<dbReference type="InterPro" id="IPR001096">
    <property type="entry name" value="Peptidase_C13"/>
</dbReference>
<feature type="domain" description="Reverse transcriptase" evidence="3">
    <location>
        <begin position="743"/>
        <end position="936"/>
    </location>
</feature>